<keyword evidence="2" id="KW-1185">Reference proteome</keyword>
<dbReference type="Proteomes" id="UP001500426">
    <property type="component" value="Unassembled WGS sequence"/>
</dbReference>
<proteinExistence type="predicted"/>
<reference evidence="2" key="1">
    <citation type="journal article" date="2019" name="Int. J. Syst. Evol. Microbiol.">
        <title>The Global Catalogue of Microorganisms (GCM) 10K type strain sequencing project: providing services to taxonomists for standard genome sequencing and annotation.</title>
        <authorList>
            <consortium name="The Broad Institute Genomics Platform"/>
            <consortium name="The Broad Institute Genome Sequencing Center for Infectious Disease"/>
            <person name="Wu L."/>
            <person name="Ma J."/>
        </authorList>
    </citation>
    <scope>NUCLEOTIDE SEQUENCE [LARGE SCALE GENOMIC DNA]</scope>
    <source>
        <strain evidence="2">JCM 17068</strain>
    </source>
</reference>
<protein>
    <recommendedName>
        <fullName evidence="3">CYTH domain-containing protein</fullName>
    </recommendedName>
</protein>
<organism evidence="1 2">
    <name type="scientific">Flavobacterium chungnamense</name>
    <dbReference type="NCBI Taxonomy" id="706182"/>
    <lineage>
        <taxon>Bacteria</taxon>
        <taxon>Pseudomonadati</taxon>
        <taxon>Bacteroidota</taxon>
        <taxon>Flavobacteriia</taxon>
        <taxon>Flavobacteriales</taxon>
        <taxon>Flavobacteriaceae</taxon>
        <taxon>Flavobacterium</taxon>
    </lineage>
</organism>
<sequence length="179" mass="21027">MELQQKYLEKLHAEKILVDVYTDYFEESTYGYIVKFNDDFLLLEQFTSIGEANGICIIRRENITRLRWEGNDISTTERFVLKEKRIQNLFDIKIDNIHEALKSVYEKFGYISLDIQNIDTGMCIIGQIEDMDNDSIVIYEFGTYVSLDRKKLLMNISDISKIEAGGDYENNLKEIYSKK</sequence>
<evidence type="ECO:0000313" key="2">
    <source>
        <dbReference type="Proteomes" id="UP001500426"/>
    </source>
</evidence>
<dbReference type="RefSeq" id="WP_345091011.1">
    <property type="nucleotide sequence ID" value="NZ_BAABCS010000006.1"/>
</dbReference>
<accession>A0ABP7UJT5</accession>
<comment type="caution">
    <text evidence="1">The sequence shown here is derived from an EMBL/GenBank/DDBJ whole genome shotgun (WGS) entry which is preliminary data.</text>
</comment>
<evidence type="ECO:0000313" key="1">
    <source>
        <dbReference type="EMBL" id="GAA4045164.1"/>
    </source>
</evidence>
<gene>
    <name evidence="1" type="ORF">GCM10022388_08160</name>
</gene>
<name>A0ABP7UJT5_9FLAO</name>
<evidence type="ECO:0008006" key="3">
    <source>
        <dbReference type="Google" id="ProtNLM"/>
    </source>
</evidence>
<dbReference type="EMBL" id="BAABCS010000006">
    <property type="protein sequence ID" value="GAA4045164.1"/>
    <property type="molecule type" value="Genomic_DNA"/>
</dbReference>